<feature type="compositionally biased region" description="Polar residues" evidence="6">
    <location>
        <begin position="276"/>
        <end position="288"/>
    </location>
</feature>
<feature type="region of interest" description="Disordered" evidence="6">
    <location>
        <begin position="273"/>
        <end position="298"/>
    </location>
</feature>
<dbReference type="InterPro" id="IPR052337">
    <property type="entry name" value="SAT4-like"/>
</dbReference>
<keyword evidence="10" id="KW-1185">Reference proteome</keyword>
<name>A0A6A5ZJK1_9PLEO</name>
<evidence type="ECO:0000259" key="8">
    <source>
        <dbReference type="Pfam" id="PF20684"/>
    </source>
</evidence>
<evidence type="ECO:0000256" key="6">
    <source>
        <dbReference type="SAM" id="MobiDB-lite"/>
    </source>
</evidence>
<feature type="transmembrane region" description="Helical" evidence="7">
    <location>
        <begin position="57"/>
        <end position="78"/>
    </location>
</feature>
<gene>
    <name evidence="9" type="ORF">BDV96DRAFT_642252</name>
</gene>
<evidence type="ECO:0000313" key="9">
    <source>
        <dbReference type="EMBL" id="KAF2119214.1"/>
    </source>
</evidence>
<feature type="transmembrane region" description="Helical" evidence="7">
    <location>
        <begin position="98"/>
        <end position="115"/>
    </location>
</feature>
<evidence type="ECO:0000256" key="4">
    <source>
        <dbReference type="ARBA" id="ARBA00023136"/>
    </source>
</evidence>
<comment type="similarity">
    <text evidence="5">Belongs to the SAT4 family.</text>
</comment>
<keyword evidence="4 7" id="KW-0472">Membrane</keyword>
<feature type="domain" description="Rhodopsin" evidence="8">
    <location>
        <begin position="42"/>
        <end position="267"/>
    </location>
</feature>
<dbReference type="Proteomes" id="UP000799770">
    <property type="component" value="Unassembled WGS sequence"/>
</dbReference>
<feature type="transmembrane region" description="Helical" evidence="7">
    <location>
        <begin position="25"/>
        <end position="45"/>
    </location>
</feature>
<dbReference type="EMBL" id="ML977315">
    <property type="protein sequence ID" value="KAF2119214.1"/>
    <property type="molecule type" value="Genomic_DNA"/>
</dbReference>
<dbReference type="InterPro" id="IPR049326">
    <property type="entry name" value="Rhodopsin_dom_fungi"/>
</dbReference>
<evidence type="ECO:0000256" key="2">
    <source>
        <dbReference type="ARBA" id="ARBA00022692"/>
    </source>
</evidence>
<keyword evidence="3 7" id="KW-1133">Transmembrane helix</keyword>
<protein>
    <recommendedName>
        <fullName evidence="8">Rhodopsin domain-containing protein</fullName>
    </recommendedName>
</protein>
<proteinExistence type="inferred from homology"/>
<feature type="transmembrane region" description="Helical" evidence="7">
    <location>
        <begin position="127"/>
        <end position="147"/>
    </location>
</feature>
<reference evidence="9" key="1">
    <citation type="journal article" date="2020" name="Stud. Mycol.">
        <title>101 Dothideomycetes genomes: a test case for predicting lifestyles and emergence of pathogens.</title>
        <authorList>
            <person name="Haridas S."/>
            <person name="Albert R."/>
            <person name="Binder M."/>
            <person name="Bloem J."/>
            <person name="Labutti K."/>
            <person name="Salamov A."/>
            <person name="Andreopoulos B."/>
            <person name="Baker S."/>
            <person name="Barry K."/>
            <person name="Bills G."/>
            <person name="Bluhm B."/>
            <person name="Cannon C."/>
            <person name="Castanera R."/>
            <person name="Culley D."/>
            <person name="Daum C."/>
            <person name="Ezra D."/>
            <person name="Gonzalez J."/>
            <person name="Henrissat B."/>
            <person name="Kuo A."/>
            <person name="Liang C."/>
            <person name="Lipzen A."/>
            <person name="Lutzoni F."/>
            <person name="Magnuson J."/>
            <person name="Mondo S."/>
            <person name="Nolan M."/>
            <person name="Ohm R."/>
            <person name="Pangilinan J."/>
            <person name="Park H.-J."/>
            <person name="Ramirez L."/>
            <person name="Alfaro M."/>
            <person name="Sun H."/>
            <person name="Tritt A."/>
            <person name="Yoshinaga Y."/>
            <person name="Zwiers L.-H."/>
            <person name="Turgeon B."/>
            <person name="Goodwin S."/>
            <person name="Spatafora J."/>
            <person name="Crous P."/>
            <person name="Grigoriev I."/>
        </authorList>
    </citation>
    <scope>NUCLEOTIDE SEQUENCE</scope>
    <source>
        <strain evidence="9">CBS 627.86</strain>
    </source>
</reference>
<keyword evidence="2 7" id="KW-0812">Transmembrane</keyword>
<feature type="transmembrane region" description="Helical" evidence="7">
    <location>
        <begin position="167"/>
        <end position="188"/>
    </location>
</feature>
<dbReference type="OrthoDB" id="3529975at2759"/>
<dbReference type="PANTHER" id="PTHR33048">
    <property type="entry name" value="PTH11-LIKE INTEGRAL MEMBRANE PROTEIN (AFU_ORTHOLOGUE AFUA_5G11245)"/>
    <property type="match status" value="1"/>
</dbReference>
<evidence type="ECO:0000256" key="7">
    <source>
        <dbReference type="SAM" id="Phobius"/>
    </source>
</evidence>
<feature type="transmembrane region" description="Helical" evidence="7">
    <location>
        <begin position="242"/>
        <end position="263"/>
    </location>
</feature>
<feature type="region of interest" description="Disordered" evidence="6">
    <location>
        <begin position="355"/>
        <end position="392"/>
    </location>
</feature>
<dbReference type="GO" id="GO:0016020">
    <property type="term" value="C:membrane"/>
    <property type="evidence" value="ECO:0007669"/>
    <property type="project" value="UniProtKB-SubCell"/>
</dbReference>
<sequence>MSTFTKEQLAYMQAHIHDTRVPDLYWIYSSAIVVSILSTASRVLAKRYTRNGVSLDDFFAITATACGIPYGLGRHIIVVESQHDLEMILKGEFVFTQINTWSVCFVKLTILTFYYRVFPIPTFQRVVIGTIIFVIAWSFGIWGVTTWGCSPIRKWWVTDAPGSCINLIPFGILANLLNVLTDFFIFLMPVPMLWKLKVSLARRLALCGIFSLGLATCVVTILRMSRIFKIQSTDFTWENVPISAFYVFEPVGGLLCINIPFVARAIRRRMKGAEASATSGPSTDNRPAQSSQRRKRRGSRWLIGIDSIRLTGLSSHRRSVVEADRIDARPWVQLPATSLSKERMAEDETVQVVRGPELSFYWEEPPRDEPSSTRSSTHDSTVEKTTHTRVIS</sequence>
<comment type="subcellular location">
    <subcellularLocation>
        <location evidence="1">Membrane</location>
        <topology evidence="1">Multi-pass membrane protein</topology>
    </subcellularLocation>
</comment>
<evidence type="ECO:0000256" key="3">
    <source>
        <dbReference type="ARBA" id="ARBA00022989"/>
    </source>
</evidence>
<organism evidence="9 10">
    <name type="scientific">Lophiotrema nucula</name>
    <dbReference type="NCBI Taxonomy" id="690887"/>
    <lineage>
        <taxon>Eukaryota</taxon>
        <taxon>Fungi</taxon>
        <taxon>Dikarya</taxon>
        <taxon>Ascomycota</taxon>
        <taxon>Pezizomycotina</taxon>
        <taxon>Dothideomycetes</taxon>
        <taxon>Pleosporomycetidae</taxon>
        <taxon>Pleosporales</taxon>
        <taxon>Lophiotremataceae</taxon>
        <taxon>Lophiotrema</taxon>
    </lineage>
</organism>
<dbReference type="Pfam" id="PF20684">
    <property type="entry name" value="Fung_rhodopsin"/>
    <property type="match status" value="1"/>
</dbReference>
<evidence type="ECO:0000313" key="10">
    <source>
        <dbReference type="Proteomes" id="UP000799770"/>
    </source>
</evidence>
<feature type="compositionally biased region" description="Basic and acidic residues" evidence="6">
    <location>
        <begin position="364"/>
        <end position="386"/>
    </location>
</feature>
<feature type="transmembrane region" description="Helical" evidence="7">
    <location>
        <begin position="200"/>
        <end position="222"/>
    </location>
</feature>
<evidence type="ECO:0000256" key="5">
    <source>
        <dbReference type="ARBA" id="ARBA00038359"/>
    </source>
</evidence>
<dbReference type="PANTHER" id="PTHR33048:SF8">
    <property type="entry name" value="INTEGRAL MEMBRANE PROTEIN-RELATED"/>
    <property type="match status" value="1"/>
</dbReference>
<accession>A0A6A5ZJK1</accession>
<evidence type="ECO:0000256" key="1">
    <source>
        <dbReference type="ARBA" id="ARBA00004141"/>
    </source>
</evidence>
<dbReference type="AlphaFoldDB" id="A0A6A5ZJK1"/>